<dbReference type="PANTHER" id="PTHR46623:SF6">
    <property type="entry name" value="ALPHA_BETA-HYDROLASES SUPERFAMILY PROTEIN"/>
    <property type="match status" value="1"/>
</dbReference>
<dbReference type="SUPFAM" id="SSF53474">
    <property type="entry name" value="alpha/beta-Hydrolases"/>
    <property type="match status" value="1"/>
</dbReference>
<accession>A0AAU1TZF8</accession>
<evidence type="ECO:0000313" key="2">
    <source>
        <dbReference type="EMBL" id="WTS10946.1"/>
    </source>
</evidence>
<feature type="domain" description="Dienelactone hydrolase" evidence="1">
    <location>
        <begin position="31"/>
        <end position="262"/>
    </location>
</feature>
<dbReference type="AlphaFoldDB" id="A0AAU1TZF8"/>
<sequence length="271" mass="28269">MTGSAPTSDLTGWQKAPFTGAGLTYDVYEKGSGPGVVLIPEIPGITPAVLGLADHLVAQGFTVAVPSPFGEPGREESVGYALKVVARLCVASEFRAFATNARRPIADYLRALARDLAARTPGPGVGVIGMCFTGGFALAAAVDDVVLAPVLSQPSVPFPVSGARRVDPGLSRAEFDTVVTRSKESGLCVLGLRFSEDKAVPEQRFRTLREHLGDAFEVIELDSSPGNAGGFAKTAHAVLTAEVREEPGNPALAARERVVSFLGEQLVPEGS</sequence>
<dbReference type="InterPro" id="IPR002925">
    <property type="entry name" value="Dienelactn_hydro"/>
</dbReference>
<protein>
    <submittedName>
        <fullName evidence="2">Dienelactone hydrolase family protein</fullName>
    </submittedName>
</protein>
<dbReference type="InterPro" id="IPR051049">
    <property type="entry name" value="Dienelactone_hydrolase-like"/>
</dbReference>
<proteinExistence type="predicted"/>
<dbReference type="GO" id="GO:0016787">
    <property type="term" value="F:hydrolase activity"/>
    <property type="evidence" value="ECO:0007669"/>
    <property type="project" value="UniProtKB-KW"/>
</dbReference>
<keyword evidence="2" id="KW-0378">Hydrolase</keyword>
<name>A0AAU1TZF8_9ACTN</name>
<dbReference type="Gene3D" id="3.40.50.1820">
    <property type="entry name" value="alpha/beta hydrolase"/>
    <property type="match status" value="1"/>
</dbReference>
<dbReference type="Pfam" id="PF01738">
    <property type="entry name" value="DLH"/>
    <property type="match status" value="1"/>
</dbReference>
<organism evidence="2">
    <name type="scientific">Streptomyces sp. NBC_00119</name>
    <dbReference type="NCBI Taxonomy" id="2975659"/>
    <lineage>
        <taxon>Bacteria</taxon>
        <taxon>Bacillati</taxon>
        <taxon>Actinomycetota</taxon>
        <taxon>Actinomycetes</taxon>
        <taxon>Kitasatosporales</taxon>
        <taxon>Streptomycetaceae</taxon>
        <taxon>Streptomyces</taxon>
    </lineage>
</organism>
<reference evidence="2" key="1">
    <citation type="submission" date="2022-10" db="EMBL/GenBank/DDBJ databases">
        <title>The complete genomes of actinobacterial strains from the NBC collection.</title>
        <authorList>
            <person name="Joergensen T.S."/>
            <person name="Alvarez Arevalo M."/>
            <person name="Sterndorff E.B."/>
            <person name="Faurdal D."/>
            <person name="Vuksanovic O."/>
            <person name="Mourched A.-S."/>
            <person name="Charusanti P."/>
            <person name="Shaw S."/>
            <person name="Blin K."/>
            <person name="Weber T."/>
        </authorList>
    </citation>
    <scope>NUCLEOTIDE SEQUENCE</scope>
    <source>
        <strain evidence="2">NBC_00119</strain>
    </source>
</reference>
<dbReference type="PANTHER" id="PTHR46623">
    <property type="entry name" value="CARBOXYMETHYLENEBUTENOLIDASE-RELATED"/>
    <property type="match status" value="1"/>
</dbReference>
<evidence type="ECO:0000259" key="1">
    <source>
        <dbReference type="Pfam" id="PF01738"/>
    </source>
</evidence>
<gene>
    <name evidence="2" type="ORF">OHU69_07615</name>
</gene>
<dbReference type="InterPro" id="IPR029058">
    <property type="entry name" value="AB_hydrolase_fold"/>
</dbReference>
<dbReference type="EMBL" id="CP108195">
    <property type="protein sequence ID" value="WTS10946.1"/>
    <property type="molecule type" value="Genomic_DNA"/>
</dbReference>